<dbReference type="GO" id="GO:0032790">
    <property type="term" value="P:ribosome disassembly"/>
    <property type="evidence" value="ECO:0007669"/>
    <property type="project" value="TreeGrafter"/>
</dbReference>
<dbReference type="GO" id="GO:0003746">
    <property type="term" value="F:translation elongation factor activity"/>
    <property type="evidence" value="ECO:0007669"/>
    <property type="project" value="UniProtKB-KW"/>
</dbReference>
<dbReference type="InterPro" id="IPR020568">
    <property type="entry name" value="Ribosomal_Su5_D2-typ_SF"/>
</dbReference>
<feature type="coiled-coil region" evidence="7">
    <location>
        <begin position="184"/>
        <end position="215"/>
    </location>
</feature>
<feature type="compositionally biased region" description="Basic and acidic residues" evidence="8">
    <location>
        <begin position="275"/>
        <end position="288"/>
    </location>
</feature>
<sequence>MLYYSGVTHRIGDVNAGNTVTDFLELERERGITIQSAAITFHWPLPEACQSAPVEVRPKVINLIDTPGHQDFRFEVDRCLPILDGAVCIIDSVKGVEAHTERVWASAQERAIPCIVYVNKLDRDGASFRKSVLEVASRLRGWPLVCQIPWWERDQFVGVIDVIDRVGYRWKSEKQKTSYRGEALERALAGNHSLLEEMETAREKLLEGLAEFDEAIMELFANDPSLITSQAIKEAIRRTIRHGGGKAVPILAGASFRHIGVEPLMDAVVDYLPSPDERPELQVHDGDSKQSQSLSEFLEAHQGKKGKKGKQRLAAIASVFKVFNHPKEGMLSFVRVYHGELHRNASPWNTHSLVSEAPLGLLQISAAKTEGVQVLSEGQIGAMKGLKKARTGDTLITTVTGKAVPDGLRHIQVRPPDIPPAVAFLAMEPYGNVAAQELETVLDQMSRQDPSLRWNRDEKSGQFILQGMGKLHLEVAVHQLRQSIKAQVDYGPIEVDYKECLTGPAGPHTVVFDKPVAGKAGKVICTATLKPLADHHDNHQAQPDLGEQKDGNMIHVVLESPEAGGVLDFDPEEARQQLLNGVVAAMARGPRRSSPVQGCHITLTVDTSPASLDSPTGGHFSGAAYQVVRESLRQASASHRVGILEPIMLVHIGCPEAVAGQVQHDISSGAGGHVLEIKDRSAESSGGTVDLTKVYAPPDPYDSVTSLREKKSTRVVEIVAKVPFKEVLDFDQKLRSKTGGRHSMTMAFDSFARVVGPREKDL</sequence>
<evidence type="ECO:0000256" key="8">
    <source>
        <dbReference type="SAM" id="MobiDB-lite"/>
    </source>
</evidence>
<evidence type="ECO:0000256" key="4">
    <source>
        <dbReference type="ARBA" id="ARBA00023128"/>
    </source>
</evidence>
<keyword evidence="3" id="KW-0648">Protein biosynthesis</keyword>
<dbReference type="InterPro" id="IPR035647">
    <property type="entry name" value="EFG_III/V"/>
</dbReference>
<dbReference type="NCBIfam" id="TIGR00231">
    <property type="entry name" value="small_GTP"/>
    <property type="match status" value="1"/>
</dbReference>
<keyword evidence="10" id="KW-0251">Elongation factor</keyword>
<dbReference type="PROSITE" id="PS51722">
    <property type="entry name" value="G_TR_2"/>
    <property type="match status" value="1"/>
</dbReference>
<feature type="domain" description="Tr-type G" evidence="9">
    <location>
        <begin position="1"/>
        <end position="276"/>
    </location>
</feature>
<keyword evidence="5" id="KW-0342">GTP-binding</keyword>
<dbReference type="GO" id="GO:0005525">
    <property type="term" value="F:GTP binding"/>
    <property type="evidence" value="ECO:0007669"/>
    <property type="project" value="UniProtKB-KW"/>
</dbReference>
<dbReference type="InterPro" id="IPR041095">
    <property type="entry name" value="EFG_II"/>
</dbReference>
<evidence type="ECO:0000256" key="6">
    <source>
        <dbReference type="ARBA" id="ARBA00024731"/>
    </source>
</evidence>
<dbReference type="PROSITE" id="PS00301">
    <property type="entry name" value="G_TR_1"/>
    <property type="match status" value="1"/>
</dbReference>
<dbReference type="PRINTS" id="PR00315">
    <property type="entry name" value="ELONGATNFCT"/>
</dbReference>
<evidence type="ECO:0000256" key="7">
    <source>
        <dbReference type="SAM" id="Coils"/>
    </source>
</evidence>
<name>A0A3N2PYL7_SODAK</name>
<dbReference type="PANTHER" id="PTHR43261:SF1">
    <property type="entry name" value="RIBOSOME-RELEASING FACTOR 2, MITOCHONDRIAL"/>
    <property type="match status" value="1"/>
</dbReference>
<keyword evidence="2" id="KW-0547">Nucleotide-binding</keyword>
<dbReference type="OrthoDB" id="198619at2759"/>
<dbReference type="SUPFAM" id="SSF52540">
    <property type="entry name" value="P-loop containing nucleoside triphosphate hydrolases"/>
    <property type="match status" value="1"/>
</dbReference>
<keyword evidence="4" id="KW-0496">Mitochondrion</keyword>
<evidence type="ECO:0000256" key="3">
    <source>
        <dbReference type="ARBA" id="ARBA00022917"/>
    </source>
</evidence>
<dbReference type="CDD" id="cd03713">
    <property type="entry name" value="EFG_mtEFG_C"/>
    <property type="match status" value="1"/>
</dbReference>
<evidence type="ECO:0000313" key="11">
    <source>
        <dbReference type="Proteomes" id="UP000272025"/>
    </source>
</evidence>
<keyword evidence="7" id="KW-0175">Coiled coil</keyword>
<dbReference type="InterPro" id="IPR000795">
    <property type="entry name" value="T_Tr_GTP-bd_dom"/>
</dbReference>
<dbReference type="STRING" id="1314773.A0A3N2PYL7"/>
<dbReference type="Gene3D" id="2.40.30.10">
    <property type="entry name" value="Translation factors"/>
    <property type="match status" value="1"/>
</dbReference>
<keyword evidence="11" id="KW-1185">Reference proteome</keyword>
<dbReference type="SUPFAM" id="SSF54211">
    <property type="entry name" value="Ribosomal protein S5 domain 2-like"/>
    <property type="match status" value="1"/>
</dbReference>
<evidence type="ECO:0000256" key="5">
    <source>
        <dbReference type="ARBA" id="ARBA00023134"/>
    </source>
</evidence>
<dbReference type="Gene3D" id="3.30.70.240">
    <property type="match status" value="1"/>
</dbReference>
<dbReference type="Gene3D" id="3.30.70.870">
    <property type="entry name" value="Elongation Factor G (Translational Gtpase), domain 3"/>
    <property type="match status" value="1"/>
</dbReference>
<dbReference type="FunFam" id="3.40.50.300:FF:000514">
    <property type="entry name" value="Ribosome-releasing factor 2, mitochondrial"/>
    <property type="match status" value="1"/>
</dbReference>
<dbReference type="Gene3D" id="3.40.50.300">
    <property type="entry name" value="P-loop containing nucleotide triphosphate hydrolases"/>
    <property type="match status" value="1"/>
</dbReference>
<dbReference type="InterPro" id="IPR027417">
    <property type="entry name" value="P-loop_NTPase"/>
</dbReference>
<accession>A0A3N2PYL7</accession>
<dbReference type="InterPro" id="IPR031157">
    <property type="entry name" value="G_TR_CS"/>
</dbReference>
<dbReference type="GO" id="GO:0003924">
    <property type="term" value="F:GTPase activity"/>
    <property type="evidence" value="ECO:0007669"/>
    <property type="project" value="InterPro"/>
</dbReference>
<dbReference type="SUPFAM" id="SSF54980">
    <property type="entry name" value="EF-G C-terminal domain-like"/>
    <property type="match status" value="2"/>
</dbReference>
<dbReference type="Pfam" id="PF00009">
    <property type="entry name" value="GTP_EFTU"/>
    <property type="match status" value="1"/>
</dbReference>
<dbReference type="GO" id="GO:0032543">
    <property type="term" value="P:mitochondrial translation"/>
    <property type="evidence" value="ECO:0007669"/>
    <property type="project" value="TreeGrafter"/>
</dbReference>
<protein>
    <recommendedName>
        <fullName evidence="1">Elongation factor 2</fullName>
    </recommendedName>
</protein>
<feature type="region of interest" description="Disordered" evidence="8">
    <location>
        <begin position="275"/>
        <end position="294"/>
    </location>
</feature>
<organism evidence="10 11">
    <name type="scientific">Sodiomyces alkalinus (strain CBS 110278 / VKM F-3762 / F11)</name>
    <name type="common">Alkaliphilic filamentous fungus</name>
    <dbReference type="NCBI Taxonomy" id="1314773"/>
    <lineage>
        <taxon>Eukaryota</taxon>
        <taxon>Fungi</taxon>
        <taxon>Dikarya</taxon>
        <taxon>Ascomycota</taxon>
        <taxon>Pezizomycotina</taxon>
        <taxon>Sordariomycetes</taxon>
        <taxon>Hypocreomycetidae</taxon>
        <taxon>Glomerellales</taxon>
        <taxon>Plectosphaerellaceae</taxon>
        <taxon>Sodiomyces</taxon>
    </lineage>
</organism>
<dbReference type="EMBL" id="ML119054">
    <property type="protein sequence ID" value="ROT39445.1"/>
    <property type="molecule type" value="Genomic_DNA"/>
</dbReference>
<dbReference type="Pfam" id="PF14492">
    <property type="entry name" value="EFG_III"/>
    <property type="match status" value="1"/>
</dbReference>
<reference evidence="10 11" key="1">
    <citation type="journal article" date="2018" name="Mol. Ecol.">
        <title>The obligate alkalophilic soda-lake fungus Sodiomyces alkalinus has shifted to a protein diet.</title>
        <authorList>
            <person name="Grum-Grzhimaylo A.A."/>
            <person name="Falkoski D.L."/>
            <person name="van den Heuvel J."/>
            <person name="Valero-Jimenez C.A."/>
            <person name="Min B."/>
            <person name="Choi I.G."/>
            <person name="Lipzen A."/>
            <person name="Daum C.G."/>
            <person name="Aanen D.K."/>
            <person name="Tsang A."/>
            <person name="Henrissat B."/>
            <person name="Bilanenko E.N."/>
            <person name="de Vries R.P."/>
            <person name="van Kan J.A.L."/>
            <person name="Grigoriev I.V."/>
            <person name="Debets A.J.M."/>
        </authorList>
    </citation>
    <scope>NUCLEOTIDE SEQUENCE [LARGE SCALE GENOMIC DNA]</scope>
    <source>
        <strain evidence="10 11">F11</strain>
    </source>
</reference>
<comment type="function">
    <text evidence="6">Catalyzes the GTP-dependent ribosomal translocation step during translation elongation. During this step, the ribosome changes from the pre-translocational (PRE) to the post-translocational (POST) state as the newly formed A-site-bound peptidyl-tRNA and P-site-bound deacylated tRNA move to the P and E sites, respectively. Catalyzes the coordinated movement of the two tRNA molecules, the mRNA and conformational changes in the ribosome.</text>
</comment>
<dbReference type="GeneID" id="39575405"/>
<dbReference type="InterPro" id="IPR035649">
    <property type="entry name" value="EFG_V"/>
</dbReference>
<evidence type="ECO:0000313" key="10">
    <source>
        <dbReference type="EMBL" id="ROT39445.1"/>
    </source>
</evidence>
<dbReference type="InterPro" id="IPR009000">
    <property type="entry name" value="Transl_B-barrel_sf"/>
</dbReference>
<dbReference type="RefSeq" id="XP_028467251.1">
    <property type="nucleotide sequence ID" value="XM_028606927.1"/>
</dbReference>
<dbReference type="PANTHER" id="PTHR43261">
    <property type="entry name" value="TRANSLATION ELONGATION FACTOR G-RELATED"/>
    <property type="match status" value="1"/>
</dbReference>
<dbReference type="SUPFAM" id="SSF50447">
    <property type="entry name" value="Translation proteins"/>
    <property type="match status" value="1"/>
</dbReference>
<dbReference type="Proteomes" id="UP000272025">
    <property type="component" value="Unassembled WGS sequence"/>
</dbReference>
<dbReference type="AlphaFoldDB" id="A0A3N2PYL7"/>
<dbReference type="InterPro" id="IPR000640">
    <property type="entry name" value="EFG_V-like"/>
</dbReference>
<evidence type="ECO:0000256" key="2">
    <source>
        <dbReference type="ARBA" id="ARBA00022741"/>
    </source>
</evidence>
<evidence type="ECO:0000259" key="9">
    <source>
        <dbReference type="PROSITE" id="PS51722"/>
    </source>
</evidence>
<proteinExistence type="predicted"/>
<dbReference type="InterPro" id="IPR005225">
    <property type="entry name" value="Small_GTP-bd"/>
</dbReference>
<dbReference type="GO" id="GO:0005759">
    <property type="term" value="C:mitochondrial matrix"/>
    <property type="evidence" value="ECO:0007669"/>
    <property type="project" value="UniProtKB-ARBA"/>
</dbReference>
<gene>
    <name evidence="10" type="ORF">SODALDRAFT_159724</name>
</gene>
<dbReference type="SMART" id="SM00838">
    <property type="entry name" value="EFG_C"/>
    <property type="match status" value="1"/>
</dbReference>
<evidence type="ECO:0000256" key="1">
    <source>
        <dbReference type="ARBA" id="ARBA00017891"/>
    </source>
</evidence>